<evidence type="ECO:0000259" key="11">
    <source>
        <dbReference type="Pfam" id="PF07730"/>
    </source>
</evidence>
<gene>
    <name evidence="12" type="ORF">SAMN04489765_4172</name>
</gene>
<evidence type="ECO:0000313" key="13">
    <source>
        <dbReference type="Proteomes" id="UP000183053"/>
    </source>
</evidence>
<evidence type="ECO:0000256" key="7">
    <source>
        <dbReference type="ARBA" id="ARBA00022840"/>
    </source>
</evidence>
<feature type="compositionally biased region" description="Basic and acidic residues" evidence="9">
    <location>
        <begin position="391"/>
        <end position="408"/>
    </location>
</feature>
<dbReference type="GO" id="GO:0016020">
    <property type="term" value="C:membrane"/>
    <property type="evidence" value="ECO:0007669"/>
    <property type="project" value="InterPro"/>
</dbReference>
<organism evidence="12 13">
    <name type="scientific">Tsukamurella pulmonis</name>
    <dbReference type="NCBI Taxonomy" id="47312"/>
    <lineage>
        <taxon>Bacteria</taxon>
        <taxon>Bacillati</taxon>
        <taxon>Actinomycetota</taxon>
        <taxon>Actinomycetes</taxon>
        <taxon>Mycobacteriales</taxon>
        <taxon>Tsukamurellaceae</taxon>
        <taxon>Tsukamurella</taxon>
    </lineage>
</organism>
<evidence type="ECO:0000256" key="10">
    <source>
        <dbReference type="SAM" id="Phobius"/>
    </source>
</evidence>
<keyword evidence="3" id="KW-0597">Phosphoprotein</keyword>
<dbReference type="GO" id="GO:0000155">
    <property type="term" value="F:phosphorelay sensor kinase activity"/>
    <property type="evidence" value="ECO:0007669"/>
    <property type="project" value="InterPro"/>
</dbReference>
<dbReference type="Pfam" id="PF07730">
    <property type="entry name" value="HisKA_3"/>
    <property type="match status" value="1"/>
</dbReference>
<evidence type="ECO:0000256" key="3">
    <source>
        <dbReference type="ARBA" id="ARBA00022553"/>
    </source>
</evidence>
<dbReference type="PANTHER" id="PTHR24421">
    <property type="entry name" value="NITRATE/NITRITE SENSOR PROTEIN NARX-RELATED"/>
    <property type="match status" value="1"/>
</dbReference>
<dbReference type="EMBL" id="FNLF01000002">
    <property type="protein sequence ID" value="SDR24531.1"/>
    <property type="molecule type" value="Genomic_DNA"/>
</dbReference>
<keyword evidence="6 12" id="KW-0418">Kinase</keyword>
<feature type="domain" description="Signal transduction histidine kinase subgroup 3 dimerisation and phosphoacceptor" evidence="11">
    <location>
        <begin position="193"/>
        <end position="258"/>
    </location>
</feature>
<keyword evidence="7" id="KW-0067">ATP-binding</keyword>
<keyword evidence="13" id="KW-1185">Reference proteome</keyword>
<feature type="transmembrane region" description="Helical" evidence="10">
    <location>
        <begin position="82"/>
        <end position="100"/>
    </location>
</feature>
<keyword evidence="10" id="KW-0472">Membrane</keyword>
<keyword evidence="4" id="KW-0808">Transferase</keyword>
<dbReference type="Gene3D" id="1.20.5.1930">
    <property type="match status" value="1"/>
</dbReference>
<dbReference type="Proteomes" id="UP000183053">
    <property type="component" value="Unassembled WGS sequence"/>
</dbReference>
<feature type="transmembrane region" description="Helical" evidence="10">
    <location>
        <begin position="106"/>
        <end position="126"/>
    </location>
</feature>
<sequence>MTLRARVRASGVRVRDVLWAVVVFACGALQFDDLGASGWESPAFWIAVAALAAAVLLRNASIATATVLAIAAGGLFVAARPAGPIAVVIGYTVVFATLGASRERLWRTVGAIGIAAGGLTGALWVVRMAWPEFVRAPGELWSVIGFVAVAAAMVCLIGYVIGLVQRQRTAAAEVRAARAEQVWADRLLEQERERNRLAREMHDVVAHSLAVIVMQSQGARYIQHTDPARAGAALETIGDIARDALADVRILLGRLRTGDGAPSTRDAAAQDLEDLVGRLTESGCVIRFDGAGAPPLPDWVHRTDATRALPELIINAAKHGDDAEPITLVHERSEGRTTVTVANTIAAAPSSFPRGGNGLVGLREALAEVGGSLEASADAGRWRAVVTVPDRPAEPPEHTEHTEQEETS</sequence>
<dbReference type="InterPro" id="IPR050482">
    <property type="entry name" value="Sensor_HK_TwoCompSys"/>
</dbReference>
<name>A0A1H1HGF4_9ACTN</name>
<reference evidence="13" key="1">
    <citation type="submission" date="2016-10" db="EMBL/GenBank/DDBJ databases">
        <authorList>
            <person name="Varghese N."/>
            <person name="Submissions S."/>
        </authorList>
    </citation>
    <scope>NUCLEOTIDE SEQUENCE [LARGE SCALE GENOMIC DNA]</scope>
    <source>
        <strain evidence="13">DSM 44142</strain>
    </source>
</reference>
<feature type="region of interest" description="Disordered" evidence="9">
    <location>
        <begin position="388"/>
        <end position="408"/>
    </location>
</feature>
<evidence type="ECO:0000256" key="2">
    <source>
        <dbReference type="ARBA" id="ARBA00012438"/>
    </source>
</evidence>
<evidence type="ECO:0000313" key="12">
    <source>
        <dbReference type="EMBL" id="SDR24531.1"/>
    </source>
</evidence>
<keyword evidence="10" id="KW-1133">Transmembrane helix</keyword>
<dbReference type="GO" id="GO:0046983">
    <property type="term" value="F:protein dimerization activity"/>
    <property type="evidence" value="ECO:0007669"/>
    <property type="project" value="InterPro"/>
</dbReference>
<proteinExistence type="predicted"/>
<evidence type="ECO:0000256" key="4">
    <source>
        <dbReference type="ARBA" id="ARBA00022679"/>
    </source>
</evidence>
<dbReference type="GO" id="GO:0005524">
    <property type="term" value="F:ATP binding"/>
    <property type="evidence" value="ECO:0007669"/>
    <property type="project" value="UniProtKB-KW"/>
</dbReference>
<dbReference type="SUPFAM" id="SSF55874">
    <property type="entry name" value="ATPase domain of HSP90 chaperone/DNA topoisomerase II/histidine kinase"/>
    <property type="match status" value="1"/>
</dbReference>
<feature type="transmembrane region" description="Helical" evidence="10">
    <location>
        <begin position="43"/>
        <end position="70"/>
    </location>
</feature>
<evidence type="ECO:0000256" key="8">
    <source>
        <dbReference type="ARBA" id="ARBA00023012"/>
    </source>
</evidence>
<feature type="transmembrane region" description="Helical" evidence="10">
    <location>
        <begin position="138"/>
        <end position="161"/>
    </location>
</feature>
<evidence type="ECO:0000256" key="9">
    <source>
        <dbReference type="SAM" id="MobiDB-lite"/>
    </source>
</evidence>
<comment type="catalytic activity">
    <reaction evidence="1">
        <text>ATP + protein L-histidine = ADP + protein N-phospho-L-histidine.</text>
        <dbReference type="EC" id="2.7.13.3"/>
    </reaction>
</comment>
<dbReference type="STRING" id="47312.SAMN04489765_4172"/>
<accession>A0A1H1HGF4</accession>
<dbReference type="InterPro" id="IPR011712">
    <property type="entry name" value="Sig_transdc_His_kin_sub3_dim/P"/>
</dbReference>
<keyword evidence="10" id="KW-0812">Transmembrane</keyword>
<protein>
    <recommendedName>
        <fullName evidence="2">histidine kinase</fullName>
        <ecNumber evidence="2">2.7.13.3</ecNumber>
    </recommendedName>
</protein>
<evidence type="ECO:0000256" key="5">
    <source>
        <dbReference type="ARBA" id="ARBA00022741"/>
    </source>
</evidence>
<dbReference type="EC" id="2.7.13.3" evidence="2"/>
<evidence type="ECO:0000256" key="6">
    <source>
        <dbReference type="ARBA" id="ARBA00022777"/>
    </source>
</evidence>
<evidence type="ECO:0000256" key="1">
    <source>
        <dbReference type="ARBA" id="ARBA00000085"/>
    </source>
</evidence>
<dbReference type="PANTHER" id="PTHR24421:SF10">
    <property type="entry name" value="NITRATE_NITRITE SENSOR PROTEIN NARQ"/>
    <property type="match status" value="1"/>
</dbReference>
<dbReference type="InterPro" id="IPR036890">
    <property type="entry name" value="HATPase_C_sf"/>
</dbReference>
<keyword evidence="8" id="KW-0902">Two-component regulatory system</keyword>
<dbReference type="Gene3D" id="3.30.565.10">
    <property type="entry name" value="Histidine kinase-like ATPase, C-terminal domain"/>
    <property type="match status" value="1"/>
</dbReference>
<keyword evidence="5" id="KW-0547">Nucleotide-binding</keyword>
<dbReference type="AlphaFoldDB" id="A0A1H1HGF4"/>